<dbReference type="PANTHER" id="PTHR45436">
    <property type="entry name" value="SENSOR HISTIDINE KINASE YKOH"/>
    <property type="match status" value="1"/>
</dbReference>
<dbReference type="PROSITE" id="PS50109">
    <property type="entry name" value="HIS_KIN"/>
    <property type="match status" value="1"/>
</dbReference>
<accession>A0A7J5UNN5</accession>
<dbReference type="InterPro" id="IPR036890">
    <property type="entry name" value="HATPase_C_sf"/>
</dbReference>
<evidence type="ECO:0000256" key="7">
    <source>
        <dbReference type="ARBA" id="ARBA00022692"/>
    </source>
</evidence>
<feature type="transmembrane region" description="Helical" evidence="13">
    <location>
        <begin position="21"/>
        <end position="47"/>
    </location>
</feature>
<dbReference type="Proteomes" id="UP000451860">
    <property type="component" value="Unassembled WGS sequence"/>
</dbReference>
<dbReference type="SUPFAM" id="SSF55874">
    <property type="entry name" value="ATPase domain of HSP90 chaperone/DNA topoisomerase II/histidine kinase"/>
    <property type="match status" value="1"/>
</dbReference>
<dbReference type="FunFam" id="3.30.565.10:FF:000006">
    <property type="entry name" value="Sensor histidine kinase WalK"/>
    <property type="match status" value="1"/>
</dbReference>
<protein>
    <recommendedName>
        <fullName evidence="4">histidine kinase</fullName>
        <ecNumber evidence="4">2.7.13.3</ecNumber>
    </recommendedName>
</protein>
<dbReference type="SUPFAM" id="SSF47384">
    <property type="entry name" value="Homodimeric domain of signal transducing histidine kinase"/>
    <property type="match status" value="1"/>
</dbReference>
<dbReference type="Pfam" id="PF00672">
    <property type="entry name" value="HAMP"/>
    <property type="match status" value="1"/>
</dbReference>
<dbReference type="EC" id="2.7.13.3" evidence="4"/>
<feature type="region of interest" description="Disordered" evidence="12">
    <location>
        <begin position="490"/>
        <end position="566"/>
    </location>
</feature>
<dbReference type="RefSeq" id="WP_152203225.1">
    <property type="nucleotide sequence ID" value="NZ_VUKF01000024.1"/>
</dbReference>
<evidence type="ECO:0000256" key="9">
    <source>
        <dbReference type="ARBA" id="ARBA00022989"/>
    </source>
</evidence>
<dbReference type="OrthoDB" id="9786919at2"/>
<evidence type="ECO:0000259" key="14">
    <source>
        <dbReference type="PROSITE" id="PS50109"/>
    </source>
</evidence>
<feature type="compositionally biased region" description="Pro residues" evidence="12">
    <location>
        <begin position="497"/>
        <end position="512"/>
    </location>
</feature>
<keyword evidence="11 13" id="KW-0472">Membrane</keyword>
<dbReference type="PROSITE" id="PS50885">
    <property type="entry name" value="HAMP"/>
    <property type="match status" value="1"/>
</dbReference>
<sequence>MRRHPREGHHPRERHPARERWRAVPLSARLVTIITVLLLVGLASAGITTLTVLHAHLVQQVDDELTSRGEELAERTVDQLVAGRAQQAILPSNYYLAIQLQGGHTVEIPNPHLQQQLGTPRLPSVDLDDLDRTPTPVTLDGNGSHIHWRAVTYPLSAGGPTVGAVTVALPLVSVDATMASTGKLLVVSGLLIAALGALAAWAAVRRSLRPLREIEATAGAIAAGDLSRRVPAQPPTTEVGSLAHSLNVMLAQIEQSFAAQRASEQRMRRFVSDASHELRTPLSTIRGYGELYRMGGVADVGQAMSRIEAEAKRMGALVEDLLQLARLDEGRPLDLRPVDLTAVAADAVADLRAVAPDRAARVVALTGDGAPAPLTVRADENKIRQVVANLVGNVLQHTPAGTPVEIAVGLPEDGWALLEVRDHGPGIAREDADRVFERFFRVDLSRTRSSGGSGLGLAIVAAIMGTHDGGVRIVPTPGGGTTVQVAMPIAGPREKPPAPAPAPPDAPAPAPPATGEAAAVLRDPPAPAHEATRREGPDTPAPAAEGGPGQAAPSSRTTPARTPDAD</sequence>
<dbReference type="InterPro" id="IPR005467">
    <property type="entry name" value="His_kinase_dom"/>
</dbReference>
<organism evidence="16 17">
    <name type="scientific">Georgenia thermotolerans</name>
    <dbReference type="NCBI Taxonomy" id="527326"/>
    <lineage>
        <taxon>Bacteria</taxon>
        <taxon>Bacillati</taxon>
        <taxon>Actinomycetota</taxon>
        <taxon>Actinomycetes</taxon>
        <taxon>Micrococcales</taxon>
        <taxon>Bogoriellaceae</taxon>
        <taxon>Georgenia</taxon>
    </lineage>
</organism>
<dbReference type="CDD" id="cd06225">
    <property type="entry name" value="HAMP"/>
    <property type="match status" value="1"/>
</dbReference>
<dbReference type="InterPro" id="IPR003660">
    <property type="entry name" value="HAMP_dom"/>
</dbReference>
<keyword evidence="6" id="KW-0808">Transferase</keyword>
<dbReference type="FunFam" id="1.10.287.130:FF:000001">
    <property type="entry name" value="Two-component sensor histidine kinase"/>
    <property type="match status" value="1"/>
</dbReference>
<dbReference type="SMART" id="SM00304">
    <property type="entry name" value="HAMP"/>
    <property type="match status" value="1"/>
</dbReference>
<dbReference type="GO" id="GO:0005509">
    <property type="term" value="F:calcium ion binding"/>
    <property type="evidence" value="ECO:0007669"/>
    <property type="project" value="UniProtKB-ARBA"/>
</dbReference>
<evidence type="ECO:0000256" key="10">
    <source>
        <dbReference type="ARBA" id="ARBA00023012"/>
    </source>
</evidence>
<evidence type="ECO:0000313" key="16">
    <source>
        <dbReference type="EMBL" id="KAE8763880.1"/>
    </source>
</evidence>
<evidence type="ECO:0000259" key="15">
    <source>
        <dbReference type="PROSITE" id="PS50885"/>
    </source>
</evidence>
<dbReference type="Gene3D" id="3.30.565.10">
    <property type="entry name" value="Histidine kinase-like ATPase, C-terminal domain"/>
    <property type="match status" value="1"/>
</dbReference>
<evidence type="ECO:0000256" key="4">
    <source>
        <dbReference type="ARBA" id="ARBA00012438"/>
    </source>
</evidence>
<keyword evidence="8" id="KW-0418">Kinase</keyword>
<keyword evidence="9 13" id="KW-1133">Transmembrane helix</keyword>
<evidence type="ECO:0000256" key="11">
    <source>
        <dbReference type="ARBA" id="ARBA00023136"/>
    </source>
</evidence>
<comment type="cofactor">
    <cofactor evidence="2">
        <name>a divalent metal cation</name>
        <dbReference type="ChEBI" id="CHEBI:60240"/>
    </cofactor>
</comment>
<evidence type="ECO:0000256" key="5">
    <source>
        <dbReference type="ARBA" id="ARBA00022553"/>
    </source>
</evidence>
<dbReference type="InterPro" id="IPR036097">
    <property type="entry name" value="HisK_dim/P_sf"/>
</dbReference>
<dbReference type="SMART" id="SM00387">
    <property type="entry name" value="HATPase_c"/>
    <property type="match status" value="1"/>
</dbReference>
<evidence type="ECO:0000256" key="2">
    <source>
        <dbReference type="ARBA" id="ARBA00001968"/>
    </source>
</evidence>
<evidence type="ECO:0000256" key="13">
    <source>
        <dbReference type="SAM" id="Phobius"/>
    </source>
</evidence>
<dbReference type="GO" id="GO:0005886">
    <property type="term" value="C:plasma membrane"/>
    <property type="evidence" value="ECO:0007669"/>
    <property type="project" value="UniProtKB-SubCell"/>
</dbReference>
<dbReference type="Gene3D" id="1.10.287.130">
    <property type="match status" value="1"/>
</dbReference>
<dbReference type="EMBL" id="WHJE01000051">
    <property type="protein sequence ID" value="KAE8763880.1"/>
    <property type="molecule type" value="Genomic_DNA"/>
</dbReference>
<dbReference type="SMART" id="SM00388">
    <property type="entry name" value="HisKA"/>
    <property type="match status" value="1"/>
</dbReference>
<dbReference type="InterPro" id="IPR004358">
    <property type="entry name" value="Sig_transdc_His_kin-like_C"/>
</dbReference>
<evidence type="ECO:0000256" key="3">
    <source>
        <dbReference type="ARBA" id="ARBA00004236"/>
    </source>
</evidence>
<evidence type="ECO:0000256" key="12">
    <source>
        <dbReference type="SAM" id="MobiDB-lite"/>
    </source>
</evidence>
<dbReference type="InterPro" id="IPR050428">
    <property type="entry name" value="TCS_sensor_his_kinase"/>
</dbReference>
<dbReference type="InterPro" id="IPR003661">
    <property type="entry name" value="HisK_dim/P_dom"/>
</dbReference>
<comment type="catalytic activity">
    <reaction evidence="1">
        <text>ATP + protein L-histidine = ADP + protein N-phospho-L-histidine.</text>
        <dbReference type="EC" id="2.7.13.3"/>
    </reaction>
</comment>
<dbReference type="CDD" id="cd00075">
    <property type="entry name" value="HATPase"/>
    <property type="match status" value="1"/>
</dbReference>
<evidence type="ECO:0000256" key="6">
    <source>
        <dbReference type="ARBA" id="ARBA00022679"/>
    </source>
</evidence>
<proteinExistence type="predicted"/>
<dbReference type="InterPro" id="IPR003594">
    <property type="entry name" value="HATPase_dom"/>
</dbReference>
<feature type="domain" description="HAMP" evidence="15">
    <location>
        <begin position="205"/>
        <end position="258"/>
    </location>
</feature>
<keyword evidence="10" id="KW-0902">Two-component regulatory system</keyword>
<keyword evidence="5" id="KW-0597">Phosphoprotein</keyword>
<feature type="compositionally biased region" description="Low complexity" evidence="12">
    <location>
        <begin position="541"/>
        <end position="553"/>
    </location>
</feature>
<dbReference type="CDD" id="cd00082">
    <property type="entry name" value="HisKA"/>
    <property type="match status" value="1"/>
</dbReference>
<comment type="subcellular location">
    <subcellularLocation>
        <location evidence="3">Cell membrane</location>
    </subcellularLocation>
</comment>
<feature type="transmembrane region" description="Helical" evidence="13">
    <location>
        <begin position="184"/>
        <end position="204"/>
    </location>
</feature>
<comment type="caution">
    <text evidence="16">The sequence shown here is derived from an EMBL/GenBank/DDBJ whole genome shotgun (WGS) entry which is preliminary data.</text>
</comment>
<evidence type="ECO:0000256" key="8">
    <source>
        <dbReference type="ARBA" id="ARBA00022777"/>
    </source>
</evidence>
<dbReference type="Gene3D" id="6.10.340.10">
    <property type="match status" value="1"/>
</dbReference>
<dbReference type="AlphaFoldDB" id="A0A7J5UNN5"/>
<dbReference type="GO" id="GO:0000155">
    <property type="term" value="F:phosphorelay sensor kinase activity"/>
    <property type="evidence" value="ECO:0007669"/>
    <property type="project" value="InterPro"/>
</dbReference>
<dbReference type="Pfam" id="PF00512">
    <property type="entry name" value="HisKA"/>
    <property type="match status" value="1"/>
</dbReference>
<evidence type="ECO:0000313" key="17">
    <source>
        <dbReference type="Proteomes" id="UP000451860"/>
    </source>
</evidence>
<dbReference type="PRINTS" id="PR00344">
    <property type="entry name" value="BCTRLSENSOR"/>
</dbReference>
<keyword evidence="17" id="KW-1185">Reference proteome</keyword>
<gene>
    <name evidence="16" type="ORF">GB883_11795</name>
</gene>
<dbReference type="SUPFAM" id="SSF158472">
    <property type="entry name" value="HAMP domain-like"/>
    <property type="match status" value="1"/>
</dbReference>
<feature type="domain" description="Histidine kinase" evidence="14">
    <location>
        <begin position="273"/>
        <end position="491"/>
    </location>
</feature>
<keyword evidence="7 13" id="KW-0812">Transmembrane</keyword>
<name>A0A7J5UNN5_9MICO</name>
<reference evidence="16 17" key="1">
    <citation type="submission" date="2019-10" db="EMBL/GenBank/DDBJ databases">
        <title>Georgenia wutianyii sp. nov. and Georgenia yuyongxinii sp. nov. isolated from plateau pika (Ochotona curzoniae) in the Qinghai-Tibet plateau of China.</title>
        <authorList>
            <person name="Tian Z."/>
        </authorList>
    </citation>
    <scope>NUCLEOTIDE SEQUENCE [LARGE SCALE GENOMIC DNA]</scope>
    <source>
        <strain evidence="16 17">DSM 21501</strain>
    </source>
</reference>
<evidence type="ECO:0000256" key="1">
    <source>
        <dbReference type="ARBA" id="ARBA00000085"/>
    </source>
</evidence>
<dbReference type="Pfam" id="PF02518">
    <property type="entry name" value="HATPase_c"/>
    <property type="match status" value="1"/>
</dbReference>
<dbReference type="PANTHER" id="PTHR45436:SF5">
    <property type="entry name" value="SENSOR HISTIDINE KINASE TRCS"/>
    <property type="match status" value="1"/>
</dbReference>